<reference evidence="5 6" key="1">
    <citation type="submission" date="2020-08" db="EMBL/GenBank/DDBJ databases">
        <title>Genomic Encyclopedia of Type Strains, Phase III (KMG-III): the genomes of soil and plant-associated and newly described type strains.</title>
        <authorList>
            <person name="Whitman W."/>
        </authorList>
    </citation>
    <scope>NUCLEOTIDE SEQUENCE [LARGE SCALE GENOMIC DNA]</scope>
    <source>
        <strain evidence="5 6">CECT 3303</strain>
    </source>
</reference>
<dbReference type="Proteomes" id="UP000562352">
    <property type="component" value="Unassembled WGS sequence"/>
</dbReference>
<dbReference type="InterPro" id="IPR020946">
    <property type="entry name" value="Flavin_mOase-like"/>
</dbReference>
<evidence type="ECO:0000256" key="1">
    <source>
        <dbReference type="ARBA" id="ARBA00010139"/>
    </source>
</evidence>
<dbReference type="PRINTS" id="PR00469">
    <property type="entry name" value="PNDRDTASEII"/>
</dbReference>
<dbReference type="AlphaFoldDB" id="A0A841D779"/>
<dbReference type="SUPFAM" id="SSF51905">
    <property type="entry name" value="FAD/NAD(P)-binding domain"/>
    <property type="match status" value="2"/>
</dbReference>
<dbReference type="Pfam" id="PF00743">
    <property type="entry name" value="FMO-like"/>
    <property type="match status" value="1"/>
</dbReference>
<name>A0A841D779_PLAVE</name>
<keyword evidence="2" id="KW-0285">Flavoprotein</keyword>
<evidence type="ECO:0000313" key="5">
    <source>
        <dbReference type="EMBL" id="MBB5966472.1"/>
    </source>
</evidence>
<keyword evidence="6" id="KW-1185">Reference proteome</keyword>
<protein>
    <submittedName>
        <fullName evidence="5">Cation diffusion facilitator CzcD-associated flavoprotein CzcO</fullName>
    </submittedName>
</protein>
<evidence type="ECO:0000313" key="6">
    <source>
        <dbReference type="Proteomes" id="UP000562352"/>
    </source>
</evidence>
<keyword evidence="3" id="KW-0274">FAD</keyword>
<gene>
    <name evidence="5" type="ORF">FHS22_005763</name>
</gene>
<proteinExistence type="inferred from homology"/>
<evidence type="ECO:0000256" key="3">
    <source>
        <dbReference type="ARBA" id="ARBA00022827"/>
    </source>
</evidence>
<dbReference type="GO" id="GO:0050661">
    <property type="term" value="F:NADP binding"/>
    <property type="evidence" value="ECO:0007669"/>
    <property type="project" value="InterPro"/>
</dbReference>
<dbReference type="RefSeq" id="WP_184946594.1">
    <property type="nucleotide sequence ID" value="NZ_BAAAWZ010000001.1"/>
</dbReference>
<dbReference type="PANTHER" id="PTHR42877">
    <property type="entry name" value="L-ORNITHINE N(5)-MONOOXYGENASE-RELATED"/>
    <property type="match status" value="1"/>
</dbReference>
<organism evidence="5 6">
    <name type="scientific">Planomonospora venezuelensis</name>
    <dbReference type="NCBI Taxonomy" id="1999"/>
    <lineage>
        <taxon>Bacteria</taxon>
        <taxon>Bacillati</taxon>
        <taxon>Actinomycetota</taxon>
        <taxon>Actinomycetes</taxon>
        <taxon>Streptosporangiales</taxon>
        <taxon>Streptosporangiaceae</taxon>
        <taxon>Planomonospora</taxon>
    </lineage>
</organism>
<dbReference type="EMBL" id="JACHJJ010000023">
    <property type="protein sequence ID" value="MBB5966472.1"/>
    <property type="molecule type" value="Genomic_DNA"/>
</dbReference>
<comment type="similarity">
    <text evidence="1">Belongs to the FAD-binding monooxygenase family.</text>
</comment>
<evidence type="ECO:0000256" key="4">
    <source>
        <dbReference type="ARBA" id="ARBA00023002"/>
    </source>
</evidence>
<dbReference type="PANTHER" id="PTHR42877:SF4">
    <property type="entry name" value="FAD_NAD(P)-BINDING DOMAIN-CONTAINING PROTEIN-RELATED"/>
    <property type="match status" value="1"/>
</dbReference>
<dbReference type="GO" id="GO:0050660">
    <property type="term" value="F:flavin adenine dinucleotide binding"/>
    <property type="evidence" value="ECO:0007669"/>
    <property type="project" value="InterPro"/>
</dbReference>
<comment type="caution">
    <text evidence="5">The sequence shown here is derived from an EMBL/GenBank/DDBJ whole genome shotgun (WGS) entry which is preliminary data.</text>
</comment>
<sequence length="499" mass="55695">MPTSTPDALRDVSVIIVGAGFSGLGLGIQLRRRGETSFVILERADDVGGSWRDNTYPGVACDVPSPLYSYSFRTNPDWSRMFSPGQEIWDYLRAAAREEGLGPHLRFGAEMLEARWNENDHRWTVRTPQGEFYGDVLVAATGHLTDIKLPEVPGLETFTGELFHSARWNHDFPLAGKRIGVVGTGASAIQIVPQLAEIADQLVVFQRSAPYIQPRRDRVFSEAEKNLFRRDQRTVEEMREMLFWYNDSRFAARRLIDDYLAEASWQALSHLDKQVSDPELRAKLTPDYTIGCKRILLSDDYYPAIQRPNVHLEAAALERVEGSTAFSAVGEAFELDVLVVATGFETYDLPSSYRIFGRGGNALADHWSNGMQAYKSIATAGFPNLFLLNGPGTSLGHNSVIYMIEAQIDHLLAALDWRSAHDGRVLEVSSDIENAFAKRLDEGAAETVIIRGGCSSWYLDPRNGRATLSWPDFAHRFRDECAPFDPAAYDHGEQSAARA</sequence>
<keyword evidence="4" id="KW-0560">Oxidoreductase</keyword>
<accession>A0A841D779</accession>
<dbReference type="InterPro" id="IPR051209">
    <property type="entry name" value="FAD-bind_Monooxygenase_sf"/>
</dbReference>
<evidence type="ECO:0000256" key="2">
    <source>
        <dbReference type="ARBA" id="ARBA00022630"/>
    </source>
</evidence>
<dbReference type="GO" id="GO:0004499">
    <property type="term" value="F:N,N-dimethylaniline monooxygenase activity"/>
    <property type="evidence" value="ECO:0007669"/>
    <property type="project" value="InterPro"/>
</dbReference>
<dbReference type="InterPro" id="IPR036188">
    <property type="entry name" value="FAD/NAD-bd_sf"/>
</dbReference>
<dbReference type="Gene3D" id="3.50.50.60">
    <property type="entry name" value="FAD/NAD(P)-binding domain"/>
    <property type="match status" value="3"/>
</dbReference>